<feature type="domain" description="GAF" evidence="1">
    <location>
        <begin position="35"/>
        <end position="182"/>
    </location>
</feature>
<dbReference type="AlphaFoldDB" id="A0A401ZFG5"/>
<proteinExistence type="predicted"/>
<dbReference type="Gene3D" id="3.30.450.40">
    <property type="match status" value="1"/>
</dbReference>
<sequence length="199" mass="21863">MMKDDSNNQSQVELPVRDYYKALHQAALTISSSLELDQVLQSVVISITEAMQVKACALRLLDPDTGQLQLSAVNGLSNEYLSKGPVNVGSSPIDSEALKGSPIYIPDVRIDPRFHYKEAARHEGLVSVLCVPLEVHGSAIGVMRVYTDKPTDFMEDDIQFLSVLASLAALAIENARLYENIRSSYHGVMNAFWGTHVSL</sequence>
<dbReference type="OrthoDB" id="9765588at2"/>
<evidence type="ECO:0000259" key="1">
    <source>
        <dbReference type="SMART" id="SM00065"/>
    </source>
</evidence>
<name>A0A401ZFG5_9CHLR</name>
<dbReference type="Pfam" id="PF13185">
    <property type="entry name" value="GAF_2"/>
    <property type="match status" value="1"/>
</dbReference>
<dbReference type="InterPro" id="IPR003018">
    <property type="entry name" value="GAF"/>
</dbReference>
<protein>
    <recommendedName>
        <fullName evidence="1">GAF domain-containing protein</fullName>
    </recommendedName>
</protein>
<comment type="caution">
    <text evidence="2">The sequence shown here is derived from an EMBL/GenBank/DDBJ whole genome shotgun (WGS) entry which is preliminary data.</text>
</comment>
<dbReference type="SMART" id="SM00065">
    <property type="entry name" value="GAF"/>
    <property type="match status" value="1"/>
</dbReference>
<dbReference type="EMBL" id="BIFQ01000001">
    <property type="protein sequence ID" value="GCE05586.1"/>
    <property type="molecule type" value="Genomic_DNA"/>
</dbReference>
<dbReference type="InterPro" id="IPR029016">
    <property type="entry name" value="GAF-like_dom_sf"/>
</dbReference>
<evidence type="ECO:0000313" key="2">
    <source>
        <dbReference type="EMBL" id="GCE05586.1"/>
    </source>
</evidence>
<dbReference type="Proteomes" id="UP000287224">
    <property type="component" value="Unassembled WGS sequence"/>
</dbReference>
<gene>
    <name evidence="2" type="ORF">KDAU_29150</name>
</gene>
<dbReference type="SUPFAM" id="SSF55781">
    <property type="entry name" value="GAF domain-like"/>
    <property type="match status" value="1"/>
</dbReference>
<evidence type="ECO:0000313" key="3">
    <source>
        <dbReference type="Proteomes" id="UP000287224"/>
    </source>
</evidence>
<accession>A0A401ZFG5</accession>
<reference evidence="3" key="1">
    <citation type="submission" date="2018-12" db="EMBL/GenBank/DDBJ databases">
        <title>Tengunoibacter tsumagoiensis gen. nov., sp. nov., Dictyobacter kobayashii sp. nov., D. alpinus sp. nov., and D. joshuensis sp. nov. and description of Dictyobacteraceae fam. nov. within the order Ktedonobacterales isolated from Tengu-no-mugimeshi.</title>
        <authorList>
            <person name="Wang C.M."/>
            <person name="Zheng Y."/>
            <person name="Sakai Y."/>
            <person name="Toyoda A."/>
            <person name="Minakuchi Y."/>
            <person name="Abe K."/>
            <person name="Yokota A."/>
            <person name="Yabe S."/>
        </authorList>
    </citation>
    <scope>NUCLEOTIDE SEQUENCE [LARGE SCALE GENOMIC DNA]</scope>
    <source>
        <strain evidence="3">S-27</strain>
    </source>
</reference>
<keyword evidence="3" id="KW-1185">Reference proteome</keyword>
<dbReference type="RefSeq" id="WP_126596621.1">
    <property type="nucleotide sequence ID" value="NZ_BIFQ01000001.1"/>
</dbReference>
<organism evidence="2 3">
    <name type="scientific">Dictyobacter aurantiacus</name>
    <dbReference type="NCBI Taxonomy" id="1936993"/>
    <lineage>
        <taxon>Bacteria</taxon>
        <taxon>Bacillati</taxon>
        <taxon>Chloroflexota</taxon>
        <taxon>Ktedonobacteria</taxon>
        <taxon>Ktedonobacterales</taxon>
        <taxon>Dictyobacteraceae</taxon>
        <taxon>Dictyobacter</taxon>
    </lineage>
</organism>